<dbReference type="InterPro" id="IPR020556">
    <property type="entry name" value="Amidase_CS"/>
</dbReference>
<dbReference type="PROSITE" id="PS00571">
    <property type="entry name" value="AMIDASES"/>
    <property type="match status" value="1"/>
</dbReference>
<feature type="domain" description="Amidase" evidence="4">
    <location>
        <begin position="28"/>
        <end position="475"/>
    </location>
</feature>
<dbReference type="InterPro" id="IPR000120">
    <property type="entry name" value="Amidase"/>
</dbReference>
<dbReference type="OrthoDB" id="9777859at2"/>
<dbReference type="Gene3D" id="3.90.1300.10">
    <property type="entry name" value="Amidase signature (AS) domain"/>
    <property type="match status" value="1"/>
</dbReference>
<dbReference type="InterPro" id="IPR023631">
    <property type="entry name" value="Amidase_dom"/>
</dbReference>
<evidence type="ECO:0000313" key="5">
    <source>
        <dbReference type="EMBL" id="PHP64805.1"/>
    </source>
</evidence>
<dbReference type="AlphaFoldDB" id="A0A2G1QH08"/>
<evidence type="ECO:0000256" key="2">
    <source>
        <dbReference type="ARBA" id="ARBA00009199"/>
    </source>
</evidence>
<dbReference type="SUPFAM" id="SSF75304">
    <property type="entry name" value="Amidase signature (AS) enzymes"/>
    <property type="match status" value="1"/>
</dbReference>
<gene>
    <name evidence="5" type="ORF">CSC94_22255</name>
</gene>
<proteinExistence type="inferred from homology"/>
<evidence type="ECO:0000259" key="4">
    <source>
        <dbReference type="Pfam" id="PF01425"/>
    </source>
</evidence>
<dbReference type="PANTHER" id="PTHR11895">
    <property type="entry name" value="TRANSAMIDASE"/>
    <property type="match status" value="1"/>
</dbReference>
<protein>
    <recommendedName>
        <fullName evidence="3">Indoleacetamide hydrolase</fullName>
    </recommendedName>
</protein>
<dbReference type="Proteomes" id="UP000221168">
    <property type="component" value="Unassembled WGS sequence"/>
</dbReference>
<dbReference type="RefSeq" id="WP_099308589.1">
    <property type="nucleotide sequence ID" value="NZ_PDVP01000022.1"/>
</dbReference>
<keyword evidence="5" id="KW-0378">Hydrolase</keyword>
<comment type="similarity">
    <text evidence="2">Belongs to the amidase family.</text>
</comment>
<dbReference type="PANTHER" id="PTHR11895:SF7">
    <property type="entry name" value="GLUTAMYL-TRNA(GLN) AMIDOTRANSFERASE SUBUNIT A, MITOCHONDRIAL"/>
    <property type="match status" value="1"/>
</dbReference>
<evidence type="ECO:0000256" key="3">
    <source>
        <dbReference type="ARBA" id="ARBA00021874"/>
    </source>
</evidence>
<dbReference type="EMBL" id="PDVP01000022">
    <property type="protein sequence ID" value="PHP64805.1"/>
    <property type="molecule type" value="Genomic_DNA"/>
</dbReference>
<evidence type="ECO:0000256" key="1">
    <source>
        <dbReference type="ARBA" id="ARBA00003871"/>
    </source>
</evidence>
<name>A0A2G1QH08_9HYPH</name>
<accession>A0A2G1QH08</accession>
<dbReference type="Pfam" id="PF01425">
    <property type="entry name" value="Amidase"/>
    <property type="match status" value="1"/>
</dbReference>
<dbReference type="GO" id="GO:0016787">
    <property type="term" value="F:hydrolase activity"/>
    <property type="evidence" value="ECO:0007669"/>
    <property type="project" value="UniProtKB-KW"/>
</dbReference>
<organism evidence="5 6">
    <name type="scientific">Zhengella mangrovi</name>
    <dbReference type="NCBI Taxonomy" id="1982044"/>
    <lineage>
        <taxon>Bacteria</taxon>
        <taxon>Pseudomonadati</taxon>
        <taxon>Pseudomonadota</taxon>
        <taxon>Alphaproteobacteria</taxon>
        <taxon>Hyphomicrobiales</taxon>
        <taxon>Notoacmeibacteraceae</taxon>
        <taxon>Zhengella</taxon>
    </lineage>
</organism>
<evidence type="ECO:0000313" key="6">
    <source>
        <dbReference type="Proteomes" id="UP000221168"/>
    </source>
</evidence>
<dbReference type="InterPro" id="IPR036928">
    <property type="entry name" value="AS_sf"/>
</dbReference>
<sequence>MGIDTDYLRLDATGLADMVRRKEVTPGELLEAAIARTEAVNPQINAVAETFYDKARQDLATIPADAPFAGVPMAIKDLAVSLSGVPIHAGSAIGARTASEDATVIRNYRRAGFLPFITATTPEFGLRLVTETRRFGITRNPWNTGHVTGGSSGGSAALVASGAVPVAHASDGGGSIRVPSACTGLVGLKPSRGRVPLTPDASESWHGFTVQHALSRSVRDCAALLDIGSQHDAASPYQAPAPKGSFLAACAANPGSLTLAVYRQSPLGLEISAETMKALDTAVALARDLGHTVEEIDLPMVNRDFIADFARCVASAHAGIIRMEATRLGKPVLGDLERITRIMARFGEVQRAADMEAALQRLQAASRALLGQTARFDAVMMPIIAHPPLACGAMDATGADALTEALLDRLRLTFLLKMRPFLDQMLDKSLWFTHWPAIQNVTGQPSIALPVHVTDGGLPLGIQAAGRIGDEETLLALAAQMETASGWLDRRPPMVRDAL</sequence>
<keyword evidence="6" id="KW-1185">Reference proteome</keyword>
<comment type="function">
    <text evidence="1">Hydrolyzes indole-3-acetamide (IAM) into indole-3-acetic acid (IAA).</text>
</comment>
<comment type="caution">
    <text evidence="5">The sequence shown here is derived from an EMBL/GenBank/DDBJ whole genome shotgun (WGS) entry which is preliminary data.</text>
</comment>
<reference evidence="5 6" key="1">
    <citation type="submission" date="2017-10" db="EMBL/GenBank/DDBJ databases">
        <title>Sedimentibacterium mangrovi gen. nov., sp. nov., a novel member of family Phyllobacteriacea isolated from mangrove sediment.</title>
        <authorList>
            <person name="Liao H."/>
            <person name="Tian Y."/>
        </authorList>
    </citation>
    <scope>NUCLEOTIDE SEQUENCE [LARGE SCALE GENOMIC DNA]</scope>
    <source>
        <strain evidence="5 6">X9-2-2</strain>
    </source>
</reference>